<protein>
    <submittedName>
        <fullName evidence="3">Uncharacterized protein LOC115821779</fullName>
    </submittedName>
</protein>
<organism evidence="2 3">
    <name type="scientific">Chanos chanos</name>
    <name type="common">Milkfish</name>
    <name type="synonym">Mugil chanos</name>
    <dbReference type="NCBI Taxonomy" id="29144"/>
    <lineage>
        <taxon>Eukaryota</taxon>
        <taxon>Metazoa</taxon>
        <taxon>Chordata</taxon>
        <taxon>Craniata</taxon>
        <taxon>Vertebrata</taxon>
        <taxon>Euteleostomi</taxon>
        <taxon>Actinopterygii</taxon>
        <taxon>Neopterygii</taxon>
        <taxon>Teleostei</taxon>
        <taxon>Ostariophysi</taxon>
        <taxon>Gonorynchiformes</taxon>
        <taxon>Chanidae</taxon>
        <taxon>Chanos</taxon>
    </lineage>
</organism>
<keyword evidence="1" id="KW-0175">Coiled coil</keyword>
<gene>
    <name evidence="3" type="primary">LOC115821779</name>
</gene>
<feature type="coiled-coil region" evidence="1">
    <location>
        <begin position="114"/>
        <end position="173"/>
    </location>
</feature>
<evidence type="ECO:0000313" key="3">
    <source>
        <dbReference type="RefSeq" id="XP_030641431.1"/>
    </source>
</evidence>
<dbReference type="InParanoid" id="A0A6J2WDH9"/>
<reference evidence="3" key="1">
    <citation type="submission" date="2025-08" db="UniProtKB">
        <authorList>
            <consortium name="RefSeq"/>
        </authorList>
    </citation>
    <scope>IDENTIFICATION</scope>
</reference>
<dbReference type="Gene3D" id="1.20.1170.10">
    <property type="match status" value="1"/>
</dbReference>
<dbReference type="RefSeq" id="XP_030641431.1">
    <property type="nucleotide sequence ID" value="XM_030785571.1"/>
</dbReference>
<dbReference type="AlphaFoldDB" id="A0A6J2WDH9"/>
<dbReference type="GeneID" id="115821779"/>
<feature type="coiled-coil region" evidence="1">
    <location>
        <begin position="232"/>
        <end position="266"/>
    </location>
</feature>
<evidence type="ECO:0000313" key="2">
    <source>
        <dbReference type="Proteomes" id="UP000504632"/>
    </source>
</evidence>
<keyword evidence="2" id="KW-1185">Reference proteome</keyword>
<dbReference type="Proteomes" id="UP000504632">
    <property type="component" value="Chromosome 9"/>
</dbReference>
<evidence type="ECO:0000256" key="1">
    <source>
        <dbReference type="SAM" id="Coils"/>
    </source>
</evidence>
<proteinExistence type="predicted"/>
<sequence length="419" mass="47632">MGKDQPLWAGAVVASSTSWSPAFIQELLPAAKKTSLLYHQSYLCLAKFPELERLIRSRAVETQLLFASSEAVLLKCVCTSDNLVQSLFPILKVAVQKDKSDIAVKYLDKARKWIKEIIDDVDELVKKYDEHNKAVAKTTSDIDTKKTETDQKIKNQTKEMNDLEAHLKKCQDDLTLNANRQCSVQNEYDNTNSNLESVVRSAASRNKGLAFLMSVVPFFGAIIGAIRERKAYEKDMAKIRVLENDLNRLSSEKSTLKQEAWRIQANMADIQMKLAMAKVELGTVPSTDHLEDVKCCLSRIQEILVQLQKFWKKVDVILKYLQEKTFVAEDLIDVLPEFKTEFLHSITVAEQVWKVFGQNCHKVNGIFSVQSKDAYKFLESSPSALSKEEWQIQYTAVKKRMEQIYSSQSAIEESSAITQ</sequence>
<dbReference type="OrthoDB" id="8924271at2759"/>
<name>A0A6J2WDH9_CHACN</name>
<accession>A0A6J2WDH9</accession>